<dbReference type="WBParaSite" id="SMUV_0001083701-mRNA-1">
    <property type="protein sequence ID" value="SMUV_0001083701-mRNA-1"/>
    <property type="gene ID" value="SMUV_0001083701"/>
</dbReference>
<dbReference type="InterPro" id="IPR000276">
    <property type="entry name" value="GPCR_Rhodpsn"/>
</dbReference>
<proteinExistence type="predicted"/>
<feature type="transmembrane region" description="Helical" evidence="5">
    <location>
        <begin position="206"/>
        <end position="227"/>
    </location>
</feature>
<dbReference type="Gene3D" id="1.20.1070.10">
    <property type="entry name" value="Rhodopsin 7-helix transmembrane proteins"/>
    <property type="match status" value="1"/>
</dbReference>
<feature type="domain" description="G-protein coupled receptors family 1 profile" evidence="6">
    <location>
        <begin position="105"/>
        <end position="358"/>
    </location>
</feature>
<dbReference type="Pfam" id="PF00001">
    <property type="entry name" value="7tm_1"/>
    <property type="match status" value="1"/>
</dbReference>
<dbReference type="Proteomes" id="UP000046393">
    <property type="component" value="Unplaced"/>
</dbReference>
<dbReference type="SUPFAM" id="SSF81321">
    <property type="entry name" value="Family A G protein-coupled receptor-like"/>
    <property type="match status" value="1"/>
</dbReference>
<accession>A0A0N5B0N5</accession>
<dbReference type="GO" id="GO:0004930">
    <property type="term" value="F:G protein-coupled receptor activity"/>
    <property type="evidence" value="ECO:0007669"/>
    <property type="project" value="InterPro"/>
</dbReference>
<dbReference type="PANTHER" id="PTHR24224">
    <property type="entry name" value="CARDIOACCELERATORY PEPTIDE RECEPTOR-RELATED"/>
    <property type="match status" value="1"/>
</dbReference>
<dbReference type="AlphaFoldDB" id="A0A0N5B0N5"/>
<dbReference type="InterPro" id="IPR017452">
    <property type="entry name" value="GPCR_Rhodpsn_7TM"/>
</dbReference>
<dbReference type="InterPro" id="IPR052665">
    <property type="entry name" value="Neuropeptide-GPCR"/>
</dbReference>
<keyword evidence="4 5" id="KW-0472">Membrane</keyword>
<comment type="subcellular location">
    <subcellularLocation>
        <location evidence="1">Membrane</location>
    </subcellularLocation>
</comment>
<evidence type="ECO:0000256" key="1">
    <source>
        <dbReference type="ARBA" id="ARBA00004370"/>
    </source>
</evidence>
<feature type="transmembrane region" description="Helical" evidence="5">
    <location>
        <begin position="129"/>
        <end position="151"/>
    </location>
</feature>
<evidence type="ECO:0000313" key="8">
    <source>
        <dbReference type="WBParaSite" id="SMUV_0001083701-mRNA-1"/>
    </source>
</evidence>
<feature type="transmembrane region" description="Helical" evidence="5">
    <location>
        <begin position="171"/>
        <end position="194"/>
    </location>
</feature>
<sequence>MIRALFQLRNSRIQGLLNDVKITILIETYYYKSTISYTYKDAYVNKMISKINKTEIDAYEIETSSDSKIIVTYSENDWIRLHSIQWFFYICFACYVTCIILGIPCNLFVISRMCRLTSRSSEIRNGSGICLMIMSVADIVSLTTIVVHLVIKKVSLSNDVKNVMCKSVLFSTHFATSVSIWCWLLLSTLRYLSIHYPFIYIRIWHLPLRVLSVVVSVAFITNLWLLFGVNYDITSMNCTAEDVFSIAILRELFLSIEMTWSFCIPSVIIIYADASALLCWIKLTKTRKESTAILRRNRLSTRRKPSRRQVWKWLFLALIDVFLNAPENIIRFCTIVGIITENNSDTTLYYMLRILSQE</sequence>
<reference evidence="8" key="1">
    <citation type="submission" date="2017-02" db="UniProtKB">
        <authorList>
            <consortium name="WormBaseParasite"/>
        </authorList>
    </citation>
    <scope>IDENTIFICATION</scope>
</reference>
<evidence type="ECO:0000313" key="7">
    <source>
        <dbReference type="Proteomes" id="UP000046393"/>
    </source>
</evidence>
<evidence type="ECO:0000256" key="3">
    <source>
        <dbReference type="ARBA" id="ARBA00022989"/>
    </source>
</evidence>
<feature type="transmembrane region" description="Helical" evidence="5">
    <location>
        <begin position="86"/>
        <end position="109"/>
    </location>
</feature>
<keyword evidence="2 5" id="KW-0812">Transmembrane</keyword>
<dbReference type="PANTHER" id="PTHR24224:SF37">
    <property type="entry name" value="G-PROTEIN COUPLED RECEPTORS FAMILY 1 PROFILE DOMAIN-CONTAINING PROTEIN"/>
    <property type="match status" value="1"/>
</dbReference>
<name>A0A0N5B0N5_9BILA</name>
<keyword evidence="7" id="KW-1185">Reference proteome</keyword>
<dbReference type="GO" id="GO:0016020">
    <property type="term" value="C:membrane"/>
    <property type="evidence" value="ECO:0007669"/>
    <property type="project" value="UniProtKB-SubCell"/>
</dbReference>
<evidence type="ECO:0000256" key="4">
    <source>
        <dbReference type="ARBA" id="ARBA00023136"/>
    </source>
</evidence>
<evidence type="ECO:0000256" key="2">
    <source>
        <dbReference type="ARBA" id="ARBA00022692"/>
    </source>
</evidence>
<dbReference type="CDD" id="cd00637">
    <property type="entry name" value="7tm_classA_rhodopsin-like"/>
    <property type="match status" value="1"/>
</dbReference>
<organism evidence="7 8">
    <name type="scientific">Syphacia muris</name>
    <dbReference type="NCBI Taxonomy" id="451379"/>
    <lineage>
        <taxon>Eukaryota</taxon>
        <taxon>Metazoa</taxon>
        <taxon>Ecdysozoa</taxon>
        <taxon>Nematoda</taxon>
        <taxon>Chromadorea</taxon>
        <taxon>Rhabditida</taxon>
        <taxon>Spirurina</taxon>
        <taxon>Oxyuridomorpha</taxon>
        <taxon>Oxyuroidea</taxon>
        <taxon>Oxyuridae</taxon>
        <taxon>Syphacia</taxon>
    </lineage>
</organism>
<keyword evidence="3 5" id="KW-1133">Transmembrane helix</keyword>
<dbReference type="PROSITE" id="PS50262">
    <property type="entry name" value="G_PROTEIN_RECEP_F1_2"/>
    <property type="match status" value="1"/>
</dbReference>
<evidence type="ECO:0000256" key="5">
    <source>
        <dbReference type="SAM" id="Phobius"/>
    </source>
</evidence>
<protein>
    <submittedName>
        <fullName evidence="8">G_PROTEIN_RECEP_F1_2 domain-containing protein</fullName>
    </submittedName>
</protein>
<feature type="transmembrane region" description="Helical" evidence="5">
    <location>
        <begin position="259"/>
        <end position="281"/>
    </location>
</feature>
<evidence type="ECO:0000259" key="6">
    <source>
        <dbReference type="PROSITE" id="PS50262"/>
    </source>
</evidence>